<dbReference type="AlphaFoldDB" id="A0A915Z7V7"/>
<organism evidence="1 6">
    <name type="scientific">Rhizophagus irregularis</name>
    <dbReference type="NCBI Taxonomy" id="588596"/>
    <lineage>
        <taxon>Eukaryota</taxon>
        <taxon>Fungi</taxon>
        <taxon>Fungi incertae sedis</taxon>
        <taxon>Mucoromycota</taxon>
        <taxon>Glomeromycotina</taxon>
        <taxon>Glomeromycetes</taxon>
        <taxon>Glomerales</taxon>
        <taxon>Glomeraceae</taxon>
        <taxon>Rhizophagus</taxon>
    </lineage>
</organism>
<accession>A0A915Z7V7</accession>
<dbReference type="EMBL" id="CAGKOT010000056">
    <property type="protein sequence ID" value="CAB5386845.1"/>
    <property type="molecule type" value="Genomic_DNA"/>
</dbReference>
<dbReference type="EMBL" id="CAGKOT010000019">
    <property type="protein sequence ID" value="CAB5364210.1"/>
    <property type="molecule type" value="Genomic_DNA"/>
</dbReference>
<evidence type="ECO:0000313" key="6">
    <source>
        <dbReference type="Proteomes" id="UP000684084"/>
    </source>
</evidence>
<dbReference type="OrthoDB" id="2308512at2759"/>
<proteinExistence type="predicted"/>
<gene>
    <name evidence="2" type="ORF">CHRIB12_LOCUS14615</name>
    <name evidence="3" type="ORF">CHRIB12_LOCUS16058</name>
    <name evidence="4" type="ORF">CHRIB12_LOCUS19796</name>
    <name evidence="5" type="ORF">CHRIB12_LOCUS19897</name>
    <name evidence="1" type="ORF">CHRIB12_LOCUS9867</name>
</gene>
<dbReference type="EMBL" id="CAGKOT010000056">
    <property type="protein sequence ID" value="CAB5386660.1"/>
    <property type="molecule type" value="Genomic_DNA"/>
</dbReference>
<dbReference type="EMBL" id="CAGKOT010000033">
    <property type="protein sequence ID" value="CAB5374790.1"/>
    <property type="molecule type" value="Genomic_DNA"/>
</dbReference>
<reference evidence="1" key="1">
    <citation type="submission" date="2020-05" db="EMBL/GenBank/DDBJ databases">
        <authorList>
            <person name="Rincon C."/>
            <person name="Sanders R I."/>
            <person name="Robbins C."/>
            <person name="Chaturvedi A."/>
        </authorList>
    </citation>
    <scope>NUCLEOTIDE SEQUENCE</scope>
    <source>
        <strain evidence="1">CHB12</strain>
    </source>
</reference>
<sequence length="73" mass="8812">MKNLKVTNYVDFISRCPLYNIQKLEESLHVAPSMMRLIERNSFKNQVVDEFIGGNFNLNRNFYHTIIILFYYF</sequence>
<evidence type="ECO:0000313" key="4">
    <source>
        <dbReference type="EMBL" id="CAB5386660.1"/>
    </source>
</evidence>
<protein>
    <submittedName>
        <fullName evidence="1">Uncharacterized protein</fullName>
    </submittedName>
</protein>
<comment type="caution">
    <text evidence="1">The sequence shown here is derived from an EMBL/GenBank/DDBJ whole genome shotgun (WGS) entry which is preliminary data.</text>
</comment>
<evidence type="ECO:0000313" key="5">
    <source>
        <dbReference type="EMBL" id="CAB5386845.1"/>
    </source>
</evidence>
<evidence type="ECO:0000313" key="1">
    <source>
        <dbReference type="EMBL" id="CAB5364210.1"/>
    </source>
</evidence>
<evidence type="ECO:0000313" key="2">
    <source>
        <dbReference type="EMBL" id="CAB5374790.1"/>
    </source>
</evidence>
<evidence type="ECO:0000313" key="3">
    <source>
        <dbReference type="EMBL" id="CAB5378083.1"/>
    </source>
</evidence>
<dbReference type="EMBL" id="CAGKOT010000038">
    <property type="protein sequence ID" value="CAB5378083.1"/>
    <property type="molecule type" value="Genomic_DNA"/>
</dbReference>
<dbReference type="Proteomes" id="UP000684084">
    <property type="component" value="Unassembled WGS sequence"/>
</dbReference>
<name>A0A915Z7V7_9GLOM</name>